<evidence type="ECO:0000256" key="11">
    <source>
        <dbReference type="ARBA" id="ARBA00043671"/>
    </source>
</evidence>
<keyword evidence="6" id="KW-0732">Signal</keyword>
<evidence type="ECO:0000256" key="9">
    <source>
        <dbReference type="ARBA" id="ARBA00031642"/>
    </source>
</evidence>
<keyword evidence="16" id="KW-1185">Reference proteome</keyword>
<evidence type="ECO:0000256" key="12">
    <source>
        <dbReference type="ARBA" id="ARBA00043691"/>
    </source>
</evidence>
<dbReference type="Pfam" id="PF00328">
    <property type="entry name" value="His_Phos_2"/>
    <property type="match status" value="1"/>
</dbReference>
<evidence type="ECO:0000256" key="8">
    <source>
        <dbReference type="ARBA" id="ARBA00023136"/>
    </source>
</evidence>
<dbReference type="EMBL" id="OX459122">
    <property type="protein sequence ID" value="CAI9106494.1"/>
    <property type="molecule type" value="Genomic_DNA"/>
</dbReference>
<evidence type="ECO:0000256" key="14">
    <source>
        <dbReference type="SAM" id="Coils"/>
    </source>
</evidence>
<dbReference type="GO" id="GO:0052745">
    <property type="term" value="F:inositol phosphate phosphatase activity"/>
    <property type="evidence" value="ECO:0007669"/>
    <property type="project" value="TreeGrafter"/>
</dbReference>
<comment type="catalytic activity">
    <reaction evidence="10">
        <text>1D-myo-inositol 1,2,5,6-tetrakisphosphate + H2O = 1D-myo-inositol 1,2,6-trisphosphate + phosphate</text>
        <dbReference type="Rhea" id="RHEA:77119"/>
        <dbReference type="ChEBI" id="CHEBI:15377"/>
        <dbReference type="ChEBI" id="CHEBI:43474"/>
        <dbReference type="ChEBI" id="CHEBI:195535"/>
        <dbReference type="ChEBI" id="CHEBI:195537"/>
        <dbReference type="EC" id="3.1.3.62"/>
    </reaction>
    <physiologicalReaction direction="left-to-right" evidence="10">
        <dbReference type="Rhea" id="RHEA:77120"/>
    </physiologicalReaction>
</comment>
<evidence type="ECO:0000313" key="16">
    <source>
        <dbReference type="Proteomes" id="UP001161247"/>
    </source>
</evidence>
<comment type="subcellular location">
    <subcellularLocation>
        <location evidence="1">Membrane</location>
    </subcellularLocation>
</comment>
<comment type="catalytic activity">
    <reaction evidence="12">
        <text>1D-myo-inositol hexakisphosphate + H2O = 1D-myo-inositol 1,2,4,5,6-pentakisphosphate + phosphate</text>
        <dbReference type="Rhea" id="RHEA:16989"/>
        <dbReference type="ChEBI" id="CHEBI:15377"/>
        <dbReference type="ChEBI" id="CHEBI:43474"/>
        <dbReference type="ChEBI" id="CHEBI:57798"/>
        <dbReference type="ChEBI" id="CHEBI:58130"/>
        <dbReference type="EC" id="3.1.3.62"/>
    </reaction>
    <physiologicalReaction direction="left-to-right" evidence="12">
        <dbReference type="Rhea" id="RHEA:16990"/>
    </physiologicalReaction>
</comment>
<dbReference type="GO" id="GO:0016020">
    <property type="term" value="C:membrane"/>
    <property type="evidence" value="ECO:0007669"/>
    <property type="project" value="UniProtKB-SubCell"/>
</dbReference>
<name>A0AAV1DHK4_OLDCO</name>
<dbReference type="PANTHER" id="PTHR20963">
    <property type="entry name" value="MULTIPLE INOSITOL POLYPHOSPHATE PHOSPHATASE-RELATED"/>
    <property type="match status" value="1"/>
</dbReference>
<evidence type="ECO:0000256" key="7">
    <source>
        <dbReference type="ARBA" id="ARBA00022801"/>
    </source>
</evidence>
<comment type="catalytic activity">
    <reaction evidence="13">
        <text>(2R)-2,3-bisphosphoglycerate + H2O = (2R)-2-phosphoglycerate + phosphate</text>
        <dbReference type="Rhea" id="RHEA:27381"/>
        <dbReference type="ChEBI" id="CHEBI:15377"/>
        <dbReference type="ChEBI" id="CHEBI:43474"/>
        <dbReference type="ChEBI" id="CHEBI:58248"/>
        <dbReference type="ChEBI" id="CHEBI:58289"/>
        <dbReference type="EC" id="3.1.3.80"/>
    </reaction>
    <physiologicalReaction direction="left-to-right" evidence="13">
        <dbReference type="Rhea" id="RHEA:27382"/>
    </physiologicalReaction>
</comment>
<reference evidence="15" key="1">
    <citation type="submission" date="2023-03" db="EMBL/GenBank/DDBJ databases">
        <authorList>
            <person name="Julca I."/>
        </authorList>
    </citation>
    <scope>NUCLEOTIDE SEQUENCE</scope>
</reference>
<evidence type="ECO:0000256" key="3">
    <source>
        <dbReference type="ARBA" id="ARBA00012976"/>
    </source>
</evidence>
<dbReference type="Proteomes" id="UP001161247">
    <property type="component" value="Chromosome 5"/>
</dbReference>
<gene>
    <name evidence="15" type="ORF">OLC1_LOCUS14981</name>
</gene>
<keyword evidence="7" id="KW-0378">Hydrolase</keyword>
<evidence type="ECO:0000256" key="1">
    <source>
        <dbReference type="ARBA" id="ARBA00004370"/>
    </source>
</evidence>
<evidence type="ECO:0000256" key="2">
    <source>
        <dbReference type="ARBA" id="ARBA00008422"/>
    </source>
</evidence>
<keyword evidence="14" id="KW-0175">Coiled coil</keyword>
<dbReference type="InterPro" id="IPR000560">
    <property type="entry name" value="His_Pase_clade-2"/>
</dbReference>
<evidence type="ECO:0000256" key="13">
    <source>
        <dbReference type="ARBA" id="ARBA00043832"/>
    </source>
</evidence>
<feature type="coiled-coil region" evidence="14">
    <location>
        <begin position="79"/>
        <end position="106"/>
    </location>
</feature>
<evidence type="ECO:0000256" key="5">
    <source>
        <dbReference type="ARBA" id="ARBA00018097"/>
    </source>
</evidence>
<dbReference type="SUPFAM" id="SSF53254">
    <property type="entry name" value="Phosphoglycerate mutase-like"/>
    <property type="match status" value="1"/>
</dbReference>
<dbReference type="GO" id="GO:0003993">
    <property type="term" value="F:acid phosphatase activity"/>
    <property type="evidence" value="ECO:0007669"/>
    <property type="project" value="TreeGrafter"/>
</dbReference>
<protein>
    <recommendedName>
        <fullName evidence="5">Multiple inositol polyphosphate phosphatase 1</fullName>
        <ecNumber evidence="4">3.1.3.62</ecNumber>
        <ecNumber evidence="3">3.1.3.80</ecNumber>
    </recommendedName>
    <alternativeName>
        <fullName evidence="9">2,3-bisphosphoglycerate 3-phosphatase</fullName>
    </alternativeName>
</protein>
<evidence type="ECO:0000313" key="15">
    <source>
        <dbReference type="EMBL" id="CAI9106494.1"/>
    </source>
</evidence>
<comment type="similarity">
    <text evidence="2">Belongs to the histidine acid phosphatase family. MINPP1 subfamily.</text>
</comment>
<dbReference type="Gene3D" id="3.40.50.1240">
    <property type="entry name" value="Phosphoglycerate mutase-like"/>
    <property type="match status" value="1"/>
</dbReference>
<dbReference type="AlphaFoldDB" id="A0AAV1DHK4"/>
<evidence type="ECO:0000256" key="4">
    <source>
        <dbReference type="ARBA" id="ARBA00013040"/>
    </source>
</evidence>
<organism evidence="15 16">
    <name type="scientific">Oldenlandia corymbosa var. corymbosa</name>
    <dbReference type="NCBI Taxonomy" id="529605"/>
    <lineage>
        <taxon>Eukaryota</taxon>
        <taxon>Viridiplantae</taxon>
        <taxon>Streptophyta</taxon>
        <taxon>Embryophyta</taxon>
        <taxon>Tracheophyta</taxon>
        <taxon>Spermatophyta</taxon>
        <taxon>Magnoliopsida</taxon>
        <taxon>eudicotyledons</taxon>
        <taxon>Gunneridae</taxon>
        <taxon>Pentapetalae</taxon>
        <taxon>asterids</taxon>
        <taxon>lamiids</taxon>
        <taxon>Gentianales</taxon>
        <taxon>Rubiaceae</taxon>
        <taxon>Rubioideae</taxon>
        <taxon>Spermacoceae</taxon>
        <taxon>Hedyotis-Oldenlandia complex</taxon>
        <taxon>Oldenlandia</taxon>
    </lineage>
</organism>
<sequence length="280" mass="31604">MKHLTFVFIFPPYTGASFRFPSCSLYVCVNSSYASVMYGVVKDMASDSFVPSKIRVECTPIHLNLGARHGTRAPTKKKIREFDGLAARLEILLQEAKRQSKSLDKIPAWLWEWKSPWQGKQTGGELIPQGEDDLYHLGIRMREKFLELFDQEYNPDIYPIKATQVPRASASAVAFGMGLFSGKGNLGPGLQRAFAVISESHASDTTLRFHDCCQNYKGYRKSQEPAVDKLKEPVLDEIARGLVGRYGLNLTSKDASSLWSLCKQVFRFDYPYGPHSFIFI</sequence>
<keyword evidence="8" id="KW-0472">Membrane</keyword>
<dbReference type="GO" id="GO:0034417">
    <property type="term" value="F:bisphosphoglycerate 3-phosphatase activity"/>
    <property type="evidence" value="ECO:0007669"/>
    <property type="project" value="UniProtKB-EC"/>
</dbReference>
<dbReference type="EC" id="3.1.3.62" evidence="4"/>
<comment type="catalytic activity">
    <reaction evidence="11">
        <text>1D-myo-inositol 1,2,4,5,6-pentakisphosphate + H2O = 1D-myo-inositol 1,2,5,6-tetrakisphosphate + phosphate</text>
        <dbReference type="Rhea" id="RHEA:77115"/>
        <dbReference type="ChEBI" id="CHEBI:15377"/>
        <dbReference type="ChEBI" id="CHEBI:43474"/>
        <dbReference type="ChEBI" id="CHEBI:57798"/>
        <dbReference type="ChEBI" id="CHEBI:195535"/>
        <dbReference type="EC" id="3.1.3.62"/>
    </reaction>
    <physiologicalReaction direction="left-to-right" evidence="11">
        <dbReference type="Rhea" id="RHEA:77116"/>
    </physiologicalReaction>
</comment>
<dbReference type="InterPro" id="IPR029033">
    <property type="entry name" value="His_PPase_superfam"/>
</dbReference>
<dbReference type="EC" id="3.1.3.80" evidence="3"/>
<evidence type="ECO:0000256" key="6">
    <source>
        <dbReference type="ARBA" id="ARBA00022729"/>
    </source>
</evidence>
<evidence type="ECO:0000256" key="10">
    <source>
        <dbReference type="ARBA" id="ARBA00043668"/>
    </source>
</evidence>
<dbReference type="PANTHER" id="PTHR20963:SF8">
    <property type="entry name" value="MULTIPLE INOSITOL POLYPHOSPHATE PHOSPHATASE 1"/>
    <property type="match status" value="1"/>
</dbReference>
<proteinExistence type="inferred from homology"/>
<accession>A0AAV1DHK4</accession>